<evidence type="ECO:0000313" key="5">
    <source>
        <dbReference type="Proteomes" id="UP000007882"/>
    </source>
</evidence>
<sequence>MDALDFTGRSVVVTGGTRGLGAAIARAFRAAGARVLVCGRAQPDATEDFFRADVRDPYQAAALIAEAVRRHGRLDVVVNNAGGSPQVFADVASPRLHAAVIDLNLVAPLHVAQAANTAMRGQPGGGVILMISSVSGIRPSPGTAAYGAAKAGLLHLAASLAVEWGPRVRVNSLIVGPVGDDATAAGTIPLGRAAAPEDVAGACLLLASPLAGYVSGAALAVHGGGEWPAYLAELRPGAYIPEK</sequence>
<dbReference type="PRINTS" id="PR00080">
    <property type="entry name" value="SDRFAMILY"/>
</dbReference>
<dbReference type="RefSeq" id="WP_014442286.1">
    <property type="nucleotide sequence ID" value="NC_017093.1"/>
</dbReference>
<dbReference type="Pfam" id="PF13561">
    <property type="entry name" value="adh_short_C2"/>
    <property type="match status" value="1"/>
</dbReference>
<dbReference type="STRING" id="512565.AMIS_21710"/>
<dbReference type="AlphaFoldDB" id="I0H304"/>
<dbReference type="PANTHER" id="PTHR42760">
    <property type="entry name" value="SHORT-CHAIN DEHYDROGENASES/REDUCTASES FAMILY MEMBER"/>
    <property type="match status" value="1"/>
</dbReference>
<evidence type="ECO:0000256" key="2">
    <source>
        <dbReference type="ARBA" id="ARBA00023002"/>
    </source>
</evidence>
<dbReference type="SMART" id="SM00822">
    <property type="entry name" value="PKS_KR"/>
    <property type="match status" value="1"/>
</dbReference>
<evidence type="ECO:0000256" key="1">
    <source>
        <dbReference type="ARBA" id="ARBA00006484"/>
    </source>
</evidence>
<dbReference type="CDD" id="cd05233">
    <property type="entry name" value="SDR_c"/>
    <property type="match status" value="1"/>
</dbReference>
<name>I0H304_ACTM4</name>
<dbReference type="NCBIfam" id="NF005893">
    <property type="entry name" value="PRK07856.1"/>
    <property type="match status" value="1"/>
</dbReference>
<gene>
    <name evidence="4" type="ordered locus">AMIS_21710</name>
</gene>
<comment type="similarity">
    <text evidence="1">Belongs to the short-chain dehydrogenases/reductases (SDR) family.</text>
</comment>
<protein>
    <submittedName>
        <fullName evidence="4">Putative short-chain dehydrogenase</fullName>
    </submittedName>
</protein>
<dbReference type="HOGENOM" id="CLU_010194_1_1_11"/>
<dbReference type="GO" id="GO:0016616">
    <property type="term" value="F:oxidoreductase activity, acting on the CH-OH group of donors, NAD or NADP as acceptor"/>
    <property type="evidence" value="ECO:0007669"/>
    <property type="project" value="UniProtKB-ARBA"/>
</dbReference>
<dbReference type="PATRIC" id="fig|512565.3.peg.2168"/>
<accession>I0H304</accession>
<dbReference type="InterPro" id="IPR002347">
    <property type="entry name" value="SDR_fam"/>
</dbReference>
<dbReference type="SUPFAM" id="SSF51735">
    <property type="entry name" value="NAD(P)-binding Rossmann-fold domains"/>
    <property type="match status" value="1"/>
</dbReference>
<evidence type="ECO:0000313" key="4">
    <source>
        <dbReference type="EMBL" id="BAL87391.1"/>
    </source>
</evidence>
<dbReference type="PROSITE" id="PS00061">
    <property type="entry name" value="ADH_SHORT"/>
    <property type="match status" value="1"/>
</dbReference>
<dbReference type="PRINTS" id="PR00081">
    <property type="entry name" value="GDHRDH"/>
</dbReference>
<evidence type="ECO:0000259" key="3">
    <source>
        <dbReference type="SMART" id="SM00822"/>
    </source>
</evidence>
<dbReference type="eggNOG" id="COG1028">
    <property type="taxonomic scope" value="Bacteria"/>
</dbReference>
<feature type="domain" description="Ketoreductase" evidence="3">
    <location>
        <begin position="9"/>
        <end position="181"/>
    </location>
</feature>
<dbReference type="Gene3D" id="3.40.50.720">
    <property type="entry name" value="NAD(P)-binding Rossmann-like Domain"/>
    <property type="match status" value="1"/>
</dbReference>
<keyword evidence="5" id="KW-1185">Reference proteome</keyword>
<dbReference type="InterPro" id="IPR057326">
    <property type="entry name" value="KR_dom"/>
</dbReference>
<proteinExistence type="inferred from homology"/>
<dbReference type="KEGG" id="ams:AMIS_21710"/>
<dbReference type="InterPro" id="IPR020904">
    <property type="entry name" value="Sc_DH/Rdtase_CS"/>
</dbReference>
<dbReference type="OrthoDB" id="3361211at2"/>
<dbReference type="InterPro" id="IPR036291">
    <property type="entry name" value="NAD(P)-bd_dom_sf"/>
</dbReference>
<dbReference type="Proteomes" id="UP000007882">
    <property type="component" value="Chromosome"/>
</dbReference>
<dbReference type="EMBL" id="AP012319">
    <property type="protein sequence ID" value="BAL87391.1"/>
    <property type="molecule type" value="Genomic_DNA"/>
</dbReference>
<organism evidence="4 5">
    <name type="scientific">Actinoplanes missouriensis (strain ATCC 14538 / DSM 43046 / CBS 188.64 / JCM 3121 / NBRC 102363 / NCIMB 12654 / NRRL B-3342 / UNCC 431)</name>
    <dbReference type="NCBI Taxonomy" id="512565"/>
    <lineage>
        <taxon>Bacteria</taxon>
        <taxon>Bacillati</taxon>
        <taxon>Actinomycetota</taxon>
        <taxon>Actinomycetes</taxon>
        <taxon>Micromonosporales</taxon>
        <taxon>Micromonosporaceae</taxon>
        <taxon>Actinoplanes</taxon>
    </lineage>
</organism>
<reference evidence="4 5" key="1">
    <citation type="submission" date="2012-02" db="EMBL/GenBank/DDBJ databases">
        <title>Complete genome sequence of Actinoplanes missouriensis 431 (= NBRC 102363).</title>
        <authorList>
            <person name="Ohnishi Y."/>
            <person name="Ishikawa J."/>
            <person name="Sekine M."/>
            <person name="Hosoyama A."/>
            <person name="Harada T."/>
            <person name="Narita H."/>
            <person name="Hata T."/>
            <person name="Konno Y."/>
            <person name="Tutikane K."/>
            <person name="Fujita N."/>
            <person name="Horinouchi S."/>
            <person name="Hayakawa M."/>
        </authorList>
    </citation>
    <scope>NUCLEOTIDE SEQUENCE [LARGE SCALE GENOMIC DNA]</scope>
    <source>
        <strain evidence="5">ATCC 14538 / DSM 43046 / CBS 188.64 / JCM 3121 / NBRC 102363 / NCIMB 12654 / NRRL B-3342 / UNCC 431</strain>
    </source>
</reference>
<keyword evidence="2" id="KW-0560">Oxidoreductase</keyword>
<dbReference type="FunFam" id="3.40.50.720:FF:000084">
    <property type="entry name" value="Short-chain dehydrogenase reductase"/>
    <property type="match status" value="1"/>
</dbReference>